<reference evidence="1" key="1">
    <citation type="submission" date="2021-02" db="EMBL/GenBank/DDBJ databases">
        <authorList>
            <person name="Nowell W R."/>
        </authorList>
    </citation>
    <scope>NUCLEOTIDE SEQUENCE</scope>
</reference>
<keyword evidence="2" id="KW-1185">Reference proteome</keyword>
<gene>
    <name evidence="1" type="ORF">OVN521_LOCUS3712</name>
</gene>
<dbReference type="EMBL" id="CAJOBG010000325">
    <property type="protein sequence ID" value="CAF3798162.1"/>
    <property type="molecule type" value="Genomic_DNA"/>
</dbReference>
<dbReference type="AlphaFoldDB" id="A0A819BQ60"/>
<organism evidence="1 2">
    <name type="scientific">Rotaria magnacalcarata</name>
    <dbReference type="NCBI Taxonomy" id="392030"/>
    <lineage>
        <taxon>Eukaryota</taxon>
        <taxon>Metazoa</taxon>
        <taxon>Spiralia</taxon>
        <taxon>Gnathifera</taxon>
        <taxon>Rotifera</taxon>
        <taxon>Eurotatoria</taxon>
        <taxon>Bdelloidea</taxon>
        <taxon>Philodinida</taxon>
        <taxon>Philodinidae</taxon>
        <taxon>Rotaria</taxon>
    </lineage>
</organism>
<comment type="caution">
    <text evidence="1">The sequence shown here is derived from an EMBL/GenBank/DDBJ whole genome shotgun (WGS) entry which is preliminary data.</text>
</comment>
<evidence type="ECO:0000313" key="2">
    <source>
        <dbReference type="Proteomes" id="UP000663866"/>
    </source>
</evidence>
<name>A0A819BQ60_9BILA</name>
<accession>A0A819BQ60</accession>
<proteinExistence type="predicted"/>
<protein>
    <submittedName>
        <fullName evidence="1">Uncharacterized protein</fullName>
    </submittedName>
</protein>
<evidence type="ECO:0000313" key="1">
    <source>
        <dbReference type="EMBL" id="CAF3798162.1"/>
    </source>
</evidence>
<dbReference type="Proteomes" id="UP000663866">
    <property type="component" value="Unassembled WGS sequence"/>
</dbReference>
<sequence length="109" mass="12689">LINRPSRLYSLTIGHWDSSIIKRLPLYLTSNSVSRIDIQNYHYLKCDHYFNSEQWAAFLRSPWAKHSKVVQIIIDNRSSIDDLINVVVNIQVTKAIFQPGERGNCFPSR</sequence>
<feature type="non-terminal residue" evidence="1">
    <location>
        <position position="1"/>
    </location>
</feature>